<proteinExistence type="predicted"/>
<accession>A0A428W102</accession>
<evidence type="ECO:0000313" key="1">
    <source>
        <dbReference type="EMBL" id="RSM36726.1"/>
    </source>
</evidence>
<sequence>MAISIFLTFVGVQSQASASVVAGGPPGFDYHSHYTDPYSCANKGNDGERRGLWRDYVCISNSGTSYDLWVLWNALA</sequence>
<dbReference type="Proteomes" id="UP000286716">
    <property type="component" value="Unassembled WGS sequence"/>
</dbReference>
<protein>
    <submittedName>
        <fullName evidence="1">Uncharacterized protein</fullName>
    </submittedName>
</protein>
<reference evidence="1 2" key="1">
    <citation type="submission" date="2018-05" db="EMBL/GenBank/DDBJ databases">
        <title>Evolution of GPA BGCs.</title>
        <authorList>
            <person name="Waglechner N."/>
            <person name="Wright G.D."/>
        </authorList>
    </citation>
    <scope>NUCLEOTIDE SEQUENCE [LARGE SCALE GENOMIC DNA]</scope>
    <source>
        <strain evidence="1 2">DSM 5908</strain>
    </source>
</reference>
<name>A0A428W102_AMYBA</name>
<dbReference type="RefSeq" id="WP_020646038.1">
    <property type="nucleotide sequence ID" value="NZ_QHHU01000081.1"/>
</dbReference>
<gene>
    <name evidence="1" type="ORF">DMA12_39250</name>
</gene>
<dbReference type="AlphaFoldDB" id="A0A428W102"/>
<dbReference type="EMBL" id="QHHU01000081">
    <property type="protein sequence ID" value="RSM36726.1"/>
    <property type="molecule type" value="Genomic_DNA"/>
</dbReference>
<comment type="caution">
    <text evidence="1">The sequence shown here is derived from an EMBL/GenBank/DDBJ whole genome shotgun (WGS) entry which is preliminary data.</text>
</comment>
<evidence type="ECO:0000313" key="2">
    <source>
        <dbReference type="Proteomes" id="UP000286716"/>
    </source>
</evidence>
<keyword evidence="2" id="KW-1185">Reference proteome</keyword>
<organism evidence="1 2">
    <name type="scientific">Amycolatopsis balhimycina DSM 5908</name>
    <dbReference type="NCBI Taxonomy" id="1081091"/>
    <lineage>
        <taxon>Bacteria</taxon>
        <taxon>Bacillati</taxon>
        <taxon>Actinomycetota</taxon>
        <taxon>Actinomycetes</taxon>
        <taxon>Pseudonocardiales</taxon>
        <taxon>Pseudonocardiaceae</taxon>
        <taxon>Amycolatopsis</taxon>
    </lineage>
</organism>